<keyword evidence="4" id="KW-0274">FAD</keyword>
<gene>
    <name evidence="7" type="ORF">CTAYLR_001778</name>
</gene>
<dbReference type="SUPFAM" id="SSF51905">
    <property type="entry name" value="FAD/NAD(P)-binding domain"/>
    <property type="match status" value="1"/>
</dbReference>
<dbReference type="PANTHER" id="PTHR10961:SF10">
    <property type="entry name" value="FAD DEPENDENT OXIDOREDUCTASE DOMAIN-CONTAINING PROTEIN"/>
    <property type="match status" value="1"/>
</dbReference>
<evidence type="ECO:0000256" key="2">
    <source>
        <dbReference type="ARBA" id="ARBA00010989"/>
    </source>
</evidence>
<dbReference type="InterPro" id="IPR036188">
    <property type="entry name" value="FAD/NAD-bd_sf"/>
</dbReference>
<dbReference type="Proteomes" id="UP001230188">
    <property type="component" value="Unassembled WGS sequence"/>
</dbReference>
<dbReference type="InterPro" id="IPR045170">
    <property type="entry name" value="MTOX"/>
</dbReference>
<organism evidence="7 8">
    <name type="scientific">Chrysophaeum taylorii</name>
    <dbReference type="NCBI Taxonomy" id="2483200"/>
    <lineage>
        <taxon>Eukaryota</taxon>
        <taxon>Sar</taxon>
        <taxon>Stramenopiles</taxon>
        <taxon>Ochrophyta</taxon>
        <taxon>Pelagophyceae</taxon>
        <taxon>Pelagomonadales</taxon>
        <taxon>Pelagomonadaceae</taxon>
        <taxon>Chrysophaeum</taxon>
    </lineage>
</organism>
<evidence type="ECO:0000313" key="8">
    <source>
        <dbReference type="Proteomes" id="UP001230188"/>
    </source>
</evidence>
<dbReference type="Gene3D" id="3.30.9.10">
    <property type="entry name" value="D-Amino Acid Oxidase, subunit A, domain 2"/>
    <property type="match status" value="1"/>
</dbReference>
<protein>
    <recommendedName>
        <fullName evidence="6">FAD dependent oxidoreductase domain-containing protein</fullName>
    </recommendedName>
</protein>
<keyword evidence="3" id="KW-0285">Flavoprotein</keyword>
<proteinExistence type="inferred from homology"/>
<evidence type="ECO:0000256" key="4">
    <source>
        <dbReference type="ARBA" id="ARBA00022827"/>
    </source>
</evidence>
<dbReference type="GO" id="GO:0050660">
    <property type="term" value="F:flavin adenine dinucleotide binding"/>
    <property type="evidence" value="ECO:0007669"/>
    <property type="project" value="InterPro"/>
</dbReference>
<dbReference type="PANTHER" id="PTHR10961">
    <property type="entry name" value="PEROXISOMAL SARCOSINE OXIDASE"/>
    <property type="match status" value="1"/>
</dbReference>
<keyword evidence="8" id="KW-1185">Reference proteome</keyword>
<keyword evidence="5" id="KW-0560">Oxidoreductase</keyword>
<evidence type="ECO:0000256" key="5">
    <source>
        <dbReference type="ARBA" id="ARBA00023002"/>
    </source>
</evidence>
<evidence type="ECO:0000313" key="7">
    <source>
        <dbReference type="EMBL" id="KAJ8604111.1"/>
    </source>
</evidence>
<feature type="domain" description="FAD dependent oxidoreductase" evidence="6">
    <location>
        <begin position="5"/>
        <end position="372"/>
    </location>
</feature>
<dbReference type="AlphaFoldDB" id="A0AAD7UH98"/>
<comment type="caution">
    <text evidence="7">The sequence shown here is derived from an EMBL/GenBank/DDBJ whole genome shotgun (WGS) entry which is preliminary data.</text>
</comment>
<comment type="cofactor">
    <cofactor evidence="1">
        <name>FAD</name>
        <dbReference type="ChEBI" id="CHEBI:57692"/>
    </cofactor>
</comment>
<dbReference type="Gene3D" id="3.50.50.60">
    <property type="entry name" value="FAD/NAD(P)-binding domain"/>
    <property type="match status" value="1"/>
</dbReference>
<evidence type="ECO:0000256" key="1">
    <source>
        <dbReference type="ARBA" id="ARBA00001974"/>
    </source>
</evidence>
<comment type="similarity">
    <text evidence="2">Belongs to the MSOX/MTOX family.</text>
</comment>
<evidence type="ECO:0000256" key="3">
    <source>
        <dbReference type="ARBA" id="ARBA00022630"/>
    </source>
</evidence>
<dbReference type="EMBL" id="JAQMWT010000340">
    <property type="protein sequence ID" value="KAJ8604111.1"/>
    <property type="molecule type" value="Genomic_DNA"/>
</dbReference>
<accession>A0AAD7UH98</accession>
<reference evidence="7" key="1">
    <citation type="submission" date="2023-01" db="EMBL/GenBank/DDBJ databases">
        <title>Metagenome sequencing of chrysophaentin producing Chrysophaeum taylorii.</title>
        <authorList>
            <person name="Davison J."/>
            <person name="Bewley C."/>
        </authorList>
    </citation>
    <scope>NUCLEOTIDE SEQUENCE</scope>
    <source>
        <strain evidence="7">NIES-1699</strain>
    </source>
</reference>
<sequence>MDYYDVVVVGRGLVGSAAAKYLAFEGKRVALIGPGEEDRDVRGCHADEGRITRTLDPDPVWAELAARSIERYEEIAKASGVSFHEAVGCLAVGRAAGAYLRAVSETASRSGASLERLTEKSMASRWPHLRLDASLLGEEGEFEGLYEPPPAGHVSPRRLLAAQLEIFRLNGGIAIDDVVDRVDPRGIVSLRGGRTLEAAKVLVATNAWTNFRPLLPRRVVMRLTTQTAVCRRVSGDGPSMPALIIKGGAAPFGVENRLDACYVLPPIAYGDETYVKIGHGSFFEKDLSNERDALGWYEGRNDDPSDDLAALLARLLKDGDADDVRVVRCVIPKTPTKRPYMHLFSPRLGCCVGCNGYAAKSSDELGRLAADMLARGVAGDWGPRIPADAFQVVFEEEEEGDDDPRN</sequence>
<name>A0AAD7UH98_9STRA</name>
<evidence type="ECO:0000259" key="6">
    <source>
        <dbReference type="Pfam" id="PF01266"/>
    </source>
</evidence>
<dbReference type="InterPro" id="IPR006076">
    <property type="entry name" value="FAD-dep_OxRdtase"/>
</dbReference>
<dbReference type="GO" id="GO:0008115">
    <property type="term" value="F:sarcosine oxidase activity"/>
    <property type="evidence" value="ECO:0007669"/>
    <property type="project" value="TreeGrafter"/>
</dbReference>
<dbReference type="Pfam" id="PF01266">
    <property type="entry name" value="DAO"/>
    <property type="match status" value="1"/>
</dbReference>